<dbReference type="RefSeq" id="WP_147571880.1">
    <property type="nucleotide sequence ID" value="NZ_JACOPO010000003.1"/>
</dbReference>
<name>A0A8J6J858_9FIRM</name>
<sequence>MKDFYRTYPQVALCGLNCLLCPMNIGGWCPGCGGGEGNQSCPRARCARERNIGDFCYRCEQYPCELYEGMGDYDSFVPTRRRSADLDRVRELGPETYVRELEEKRAILELLVGEWNDGRKKSFYTTAVYLLELDDLRHAVQQVTSLSTKEMSEKERAACMTQALQKIAEQQGLVLKLNKKQKRRSRGKHL</sequence>
<dbReference type="EMBL" id="JACOPO010000003">
    <property type="protein sequence ID" value="MBC5722516.1"/>
    <property type="molecule type" value="Genomic_DNA"/>
</dbReference>
<dbReference type="Proteomes" id="UP000628736">
    <property type="component" value="Unassembled WGS sequence"/>
</dbReference>
<gene>
    <name evidence="1" type="ORF">H8S11_06800</name>
</gene>
<comment type="caution">
    <text evidence="1">The sequence shown here is derived from an EMBL/GenBank/DDBJ whole genome shotgun (WGS) entry which is preliminary data.</text>
</comment>
<dbReference type="AlphaFoldDB" id="A0A8J6J858"/>
<reference evidence="1" key="1">
    <citation type="submission" date="2020-08" db="EMBL/GenBank/DDBJ databases">
        <title>Genome public.</title>
        <authorList>
            <person name="Liu C."/>
            <person name="Sun Q."/>
        </authorList>
    </citation>
    <scope>NUCLEOTIDE SEQUENCE</scope>
    <source>
        <strain evidence="1">NSJ-23</strain>
    </source>
</reference>
<organism evidence="1 2">
    <name type="scientific">Flintibacter hominis</name>
    <dbReference type="NCBI Taxonomy" id="2763048"/>
    <lineage>
        <taxon>Bacteria</taxon>
        <taxon>Bacillati</taxon>
        <taxon>Bacillota</taxon>
        <taxon>Clostridia</taxon>
        <taxon>Eubacteriales</taxon>
        <taxon>Flintibacter</taxon>
    </lineage>
</organism>
<evidence type="ECO:0000313" key="2">
    <source>
        <dbReference type="Proteomes" id="UP000628736"/>
    </source>
</evidence>
<evidence type="ECO:0000313" key="1">
    <source>
        <dbReference type="EMBL" id="MBC5722516.1"/>
    </source>
</evidence>
<proteinExistence type="predicted"/>
<keyword evidence="2" id="KW-1185">Reference proteome</keyword>
<protein>
    <submittedName>
        <fullName evidence="1">DUF3795 domain-containing protein</fullName>
    </submittedName>
</protein>
<accession>A0A8J6J858</accession>